<dbReference type="EMBL" id="VSSQ01127710">
    <property type="protein sequence ID" value="MPN56861.1"/>
    <property type="molecule type" value="Genomic_DNA"/>
</dbReference>
<organism evidence="1">
    <name type="scientific">bioreactor metagenome</name>
    <dbReference type="NCBI Taxonomy" id="1076179"/>
    <lineage>
        <taxon>unclassified sequences</taxon>
        <taxon>metagenomes</taxon>
        <taxon>ecological metagenomes</taxon>
    </lineage>
</organism>
<reference evidence="1" key="1">
    <citation type="submission" date="2019-08" db="EMBL/GenBank/DDBJ databases">
        <authorList>
            <person name="Kucharzyk K."/>
            <person name="Murdoch R.W."/>
            <person name="Higgins S."/>
            <person name="Loffler F."/>
        </authorList>
    </citation>
    <scope>NUCLEOTIDE SEQUENCE</scope>
</reference>
<accession>A0A645IZW3</accession>
<gene>
    <name evidence="1" type="ORF">SDC9_204554</name>
</gene>
<dbReference type="AlphaFoldDB" id="A0A645IZW3"/>
<comment type="caution">
    <text evidence="1">The sequence shown here is derived from an EMBL/GenBank/DDBJ whole genome shotgun (WGS) entry which is preliminary data.</text>
</comment>
<proteinExistence type="predicted"/>
<evidence type="ECO:0000313" key="1">
    <source>
        <dbReference type="EMBL" id="MPN56861.1"/>
    </source>
</evidence>
<protein>
    <submittedName>
        <fullName evidence="1">Uncharacterized protein</fullName>
    </submittedName>
</protein>
<name>A0A645IZW3_9ZZZZ</name>
<sequence>MGQGAEVAEHPLLRMLPDGAGVENHHVGLLRLVGEGKAHFFQHPHQLFPVGHVLLAAEGVHAGGRAAFPR</sequence>